<accession>A0A0A0B571</accession>
<dbReference type="OrthoDB" id="8117292at2"/>
<comment type="similarity">
    <text evidence="1">Belongs to the AHA1 family.</text>
</comment>
<evidence type="ECO:0000313" key="4">
    <source>
        <dbReference type="EMBL" id="KGM00949.1"/>
    </source>
</evidence>
<protein>
    <recommendedName>
        <fullName evidence="3">Activator of Hsp90 ATPase homologue 1/2-like C-terminal domain-containing protein</fullName>
    </recommendedName>
</protein>
<dbReference type="RefSeq" id="WP_052104408.1">
    <property type="nucleotide sequence ID" value="NZ_AXNT01000147.1"/>
</dbReference>
<evidence type="ECO:0000256" key="1">
    <source>
        <dbReference type="ARBA" id="ARBA00006817"/>
    </source>
</evidence>
<feature type="domain" description="Activator of Hsp90 ATPase homologue 1/2-like C-terminal" evidence="3">
    <location>
        <begin position="29"/>
        <end position="148"/>
    </location>
</feature>
<dbReference type="SUPFAM" id="SSF55961">
    <property type="entry name" value="Bet v1-like"/>
    <property type="match status" value="1"/>
</dbReference>
<dbReference type="AlphaFoldDB" id="A0A0A0B571"/>
<dbReference type="Gene3D" id="3.30.530.20">
    <property type="match status" value="1"/>
</dbReference>
<evidence type="ECO:0000259" key="3">
    <source>
        <dbReference type="Pfam" id="PF08327"/>
    </source>
</evidence>
<evidence type="ECO:0000313" key="5">
    <source>
        <dbReference type="Proteomes" id="UP000029833"/>
    </source>
</evidence>
<reference evidence="4 5" key="1">
    <citation type="submission" date="2013-10" db="EMBL/GenBank/DDBJ databases">
        <authorList>
            <person name="Wang G."/>
            <person name="Zhuang W."/>
        </authorList>
    </citation>
    <scope>NUCLEOTIDE SEQUENCE [LARGE SCALE GENOMIC DNA]</scope>
    <source>
        <strain evidence="4 5">DSM 20118</strain>
    </source>
</reference>
<keyword evidence="5" id="KW-1185">Reference proteome</keyword>
<dbReference type="Proteomes" id="UP000029833">
    <property type="component" value="Unassembled WGS sequence"/>
</dbReference>
<gene>
    <name evidence="4" type="ORF">Q760_05095</name>
</gene>
<dbReference type="InterPro" id="IPR023393">
    <property type="entry name" value="START-like_dom_sf"/>
</dbReference>
<dbReference type="Pfam" id="PF08327">
    <property type="entry name" value="AHSA1"/>
    <property type="match status" value="1"/>
</dbReference>
<comment type="caution">
    <text evidence="4">The sequence shown here is derived from an EMBL/GenBank/DDBJ whole genome shotgun (WGS) entry which is preliminary data.</text>
</comment>
<organism evidence="4 5">
    <name type="scientific">Cellulomonas cellasea DSM 20118</name>
    <dbReference type="NCBI Taxonomy" id="1408250"/>
    <lineage>
        <taxon>Bacteria</taxon>
        <taxon>Bacillati</taxon>
        <taxon>Actinomycetota</taxon>
        <taxon>Actinomycetes</taxon>
        <taxon>Micrococcales</taxon>
        <taxon>Cellulomonadaceae</taxon>
        <taxon>Cellulomonas</taxon>
    </lineage>
</organism>
<name>A0A0A0B571_9CELL</name>
<dbReference type="EMBL" id="AXNT01000147">
    <property type="protein sequence ID" value="KGM00949.1"/>
    <property type="molecule type" value="Genomic_DNA"/>
</dbReference>
<evidence type="ECO:0000256" key="2">
    <source>
        <dbReference type="SAM" id="MobiDB-lite"/>
    </source>
</evidence>
<feature type="region of interest" description="Disordered" evidence="2">
    <location>
        <begin position="208"/>
        <end position="242"/>
    </location>
</feature>
<proteinExistence type="inferred from homology"/>
<dbReference type="CDD" id="cd08899">
    <property type="entry name" value="SRPBCC_CalC_Aha1-like_6"/>
    <property type="match status" value="1"/>
</dbReference>
<sequence length="330" mass="33841">MTSRMLDELGLLTAEGQEAQVRFERTLAVPPADLWSALTEPARVERWLGRLSGDLRTGGAYVLDMADEGSADAAADRATGEVLACEPPSRLLLSWSFPGEGPSEVEARVEPRGAGSVLLVEHRRLTRGGARGYGAGWHTFLDHLVLLLAGREDEWADRFDELLPTYRGLLPAVGPVRVEVTGDGLVSADPAATAGFLHAWLGWTEGDAATGGGGTADGAPDGSGRDARAAGATEGGPGAAPGSRVLHGVPGRARLAVVPRDPDAGERTVGATLTWSDVEALRESLVSAVGSGGRLAAGDPGDVDADGTELVGPGEVRLHVCAEAGGAPGA</sequence>
<dbReference type="InterPro" id="IPR013538">
    <property type="entry name" value="ASHA1/2-like_C"/>
</dbReference>
<dbReference type="STRING" id="1408250.Q760_05095"/>